<gene>
    <name evidence="2" type="ORF">NTJ_06605</name>
</gene>
<keyword evidence="3" id="KW-1185">Reference proteome</keyword>
<accession>A0ABN7ASC6</accession>
<name>A0ABN7ASC6_9HEMI</name>
<reference evidence="2 3" key="1">
    <citation type="submission" date="2023-09" db="EMBL/GenBank/DDBJ databases">
        <title>Nesidiocoris tenuis whole genome shotgun sequence.</title>
        <authorList>
            <person name="Shibata T."/>
            <person name="Shimoda M."/>
            <person name="Kobayashi T."/>
            <person name="Uehara T."/>
        </authorList>
    </citation>
    <scope>NUCLEOTIDE SEQUENCE [LARGE SCALE GENOMIC DNA]</scope>
    <source>
        <strain evidence="2 3">Japan</strain>
    </source>
</reference>
<sequence length="131" mass="14374">MCGATNIAPPLNSSCIPRPCPFGNREQALIADQHHGLDKCFEPCPIRQEASWERKLGEKLKPILKADVTLLSRPQDSCQGLKTPVKNAASAYWLEYVSRLNDRDHLGHGGSFPLGNISPSTSQGLKPNLWA</sequence>
<protein>
    <submittedName>
        <fullName evidence="2">Uncharacterized protein</fullName>
    </submittedName>
</protein>
<evidence type="ECO:0000313" key="2">
    <source>
        <dbReference type="EMBL" id="BES93796.1"/>
    </source>
</evidence>
<feature type="region of interest" description="Disordered" evidence="1">
    <location>
        <begin position="111"/>
        <end position="131"/>
    </location>
</feature>
<dbReference type="Proteomes" id="UP001307889">
    <property type="component" value="Chromosome 4"/>
</dbReference>
<organism evidence="2 3">
    <name type="scientific">Nesidiocoris tenuis</name>
    <dbReference type="NCBI Taxonomy" id="355587"/>
    <lineage>
        <taxon>Eukaryota</taxon>
        <taxon>Metazoa</taxon>
        <taxon>Ecdysozoa</taxon>
        <taxon>Arthropoda</taxon>
        <taxon>Hexapoda</taxon>
        <taxon>Insecta</taxon>
        <taxon>Pterygota</taxon>
        <taxon>Neoptera</taxon>
        <taxon>Paraneoptera</taxon>
        <taxon>Hemiptera</taxon>
        <taxon>Heteroptera</taxon>
        <taxon>Panheteroptera</taxon>
        <taxon>Cimicomorpha</taxon>
        <taxon>Miridae</taxon>
        <taxon>Dicyphina</taxon>
        <taxon>Nesidiocoris</taxon>
    </lineage>
</organism>
<evidence type="ECO:0000256" key="1">
    <source>
        <dbReference type="SAM" id="MobiDB-lite"/>
    </source>
</evidence>
<proteinExistence type="predicted"/>
<evidence type="ECO:0000313" key="3">
    <source>
        <dbReference type="Proteomes" id="UP001307889"/>
    </source>
</evidence>
<dbReference type="EMBL" id="AP028912">
    <property type="protein sequence ID" value="BES93796.1"/>
    <property type="molecule type" value="Genomic_DNA"/>
</dbReference>